<evidence type="ECO:0000256" key="2">
    <source>
        <dbReference type="SAM" id="Phobius"/>
    </source>
</evidence>
<dbReference type="AlphaFoldDB" id="A0A2K1Q921"/>
<dbReference type="EMBL" id="NWUO01000007">
    <property type="protein sequence ID" value="PNS11531.1"/>
    <property type="molecule type" value="Genomic_DNA"/>
</dbReference>
<name>A0A2K1Q921_9GAMM</name>
<comment type="caution">
    <text evidence="3">The sequence shown here is derived from an EMBL/GenBank/DDBJ whole genome shotgun (WGS) entry which is preliminary data.</text>
</comment>
<dbReference type="PANTHER" id="PTHR35024">
    <property type="entry name" value="HYPOTHETICAL CYTOSOLIC PROTEIN"/>
    <property type="match status" value="1"/>
</dbReference>
<organism evidence="3 4">
    <name type="scientific">Mixta theicola</name>
    <dbReference type="NCBI Taxonomy" id="1458355"/>
    <lineage>
        <taxon>Bacteria</taxon>
        <taxon>Pseudomonadati</taxon>
        <taxon>Pseudomonadota</taxon>
        <taxon>Gammaproteobacteria</taxon>
        <taxon>Enterobacterales</taxon>
        <taxon>Erwiniaceae</taxon>
        <taxon>Mixta</taxon>
    </lineage>
</organism>
<dbReference type="OrthoDB" id="5593698at2"/>
<evidence type="ECO:0000313" key="4">
    <source>
        <dbReference type="Proteomes" id="UP000236345"/>
    </source>
</evidence>
<keyword evidence="2" id="KW-0472">Membrane</keyword>
<dbReference type="PANTHER" id="PTHR35024:SF4">
    <property type="entry name" value="POLYMER-FORMING CYTOSKELETAL PROTEIN"/>
    <property type="match status" value="1"/>
</dbReference>
<keyword evidence="4" id="KW-1185">Reference proteome</keyword>
<reference evidence="4" key="1">
    <citation type="submission" date="2017-09" db="EMBL/GenBank/DDBJ databases">
        <authorList>
            <person name="Palmer M."/>
            <person name="Steenkamp E.T."/>
            <person name="Coetzee M.P."/>
            <person name="Avontuur J.R."/>
            <person name="Van Zyl E."/>
            <person name="Chan W.-Y."/>
            <person name="Blom J."/>
            <person name="Venter S.N."/>
        </authorList>
    </citation>
    <scope>NUCLEOTIDE SEQUENCE [LARGE SCALE GENOMIC DNA]</scope>
    <source>
        <strain evidence="4">QC88-366</strain>
    </source>
</reference>
<protein>
    <submittedName>
        <fullName evidence="3">Ccm protein</fullName>
    </submittedName>
</protein>
<dbReference type="InterPro" id="IPR007607">
    <property type="entry name" value="BacA/B"/>
</dbReference>
<accession>A0A2K1Q921</accession>
<evidence type="ECO:0000256" key="1">
    <source>
        <dbReference type="ARBA" id="ARBA00044755"/>
    </source>
</evidence>
<dbReference type="Pfam" id="PF04519">
    <property type="entry name" value="Bactofilin"/>
    <property type="match status" value="1"/>
</dbReference>
<keyword evidence="2" id="KW-0812">Transmembrane</keyword>
<feature type="transmembrane region" description="Helical" evidence="2">
    <location>
        <begin position="15"/>
        <end position="45"/>
    </location>
</feature>
<sequence length="229" mass="24672">MDRQYVFFNSGICCWLLALVASFFSFTWAGIFGLLAAGSFLLYALQRKVFTMFKKQNKSAEIQTKKDIIIPTVSMDKGASPAEDQANNTVIARDVCFEGNLRAVGQVYIYGEVQGNIIANEGIVKVMRSGLVNGNITSQELIINGTVRGECKAESMDIGEHANINGALDYVTLSVKKGAMFVGSVETSRKPDANPQTNIIGLASASAAIPGETIINVEKADVPPGKKRL</sequence>
<keyword evidence="2" id="KW-1133">Transmembrane helix</keyword>
<proteinExistence type="inferred from homology"/>
<evidence type="ECO:0000313" key="3">
    <source>
        <dbReference type="EMBL" id="PNS11531.1"/>
    </source>
</evidence>
<comment type="similarity">
    <text evidence="1">Belongs to the bactofilin family.</text>
</comment>
<dbReference type="Proteomes" id="UP000236345">
    <property type="component" value="Unassembled WGS sequence"/>
</dbReference>
<gene>
    <name evidence="3" type="ORF">COO59_10925</name>
</gene>